<dbReference type="GeneID" id="70289703"/>
<feature type="region of interest" description="Disordered" evidence="2">
    <location>
        <begin position="685"/>
        <end position="732"/>
    </location>
</feature>
<proteinExistence type="predicted"/>
<evidence type="ECO:0000313" key="4">
    <source>
        <dbReference type="EMBL" id="KAG9251275.1"/>
    </source>
</evidence>
<evidence type="ECO:0000313" key="5">
    <source>
        <dbReference type="Proteomes" id="UP000887229"/>
    </source>
</evidence>
<dbReference type="InterPro" id="IPR029191">
    <property type="entry name" value="Uds1"/>
</dbReference>
<sequence length="732" mass="80180">MAHIVNCIAASGSTALERSTPSEPYYYPGTPLPSTAPFGKPKISNMEQGQSQPPPPAPAQARYQLFPRERQLPVLNSAKGAEAERSCSPSLFSYLDDSFDEVPAPSALRTKITQHSMTRRRKVSVPEIGPMTTVQEVPMDSPTIPGRPPLHERSISAPAQDWKPSSPESLPSPVPLAEDAAQAEPQEKEKAFLAQTLEEKIKTCTSMLSRAASTRKLAPLVIPHSGSRSPTPHQQTLAHNRSGSMPNEACKPRKTTVSPYLRTPFTPSISMTDLTSPYSTSTHATSTMTLPTPVSAPVSDPYRASPKPWEGRSQTPTLTGRARTPQPVATQQAVIPHGHRRGASESATSIMDRGRPRKRLDQINRPALGQSEDSAGQSIERKAFEELPTGALPKDASANMKAEDMMAIHKHACRQAERFEVLDMSDVEALSKELRRLDERTEYLRRTYTSLRAGRRNLQSRLCQFLRSPRAERLSFESMLRQEEALAELDTSIDEWVQKLEMAENRRTRIRQKLLEHVAAAGILGVPGIAATPSPREQPPPAAVMQTSAGFCDISTPPRSPTKQAPVRRVSISPSPQRVVVQVPSMILEDPPLEDADTEQKDQPDADAQSIRRTDVESIRIYAGDDIASLLADVESEITRLSQSLGDPAPKHQQQHGNWVAAQAQVSELKSKQLHLQRSHELLSGISCSSTATTMPHKGPRSATPESPPAPPPPMKDYPRSNSPSSTSSMRP</sequence>
<feature type="compositionally biased region" description="Basic and acidic residues" evidence="2">
    <location>
        <begin position="598"/>
        <end position="612"/>
    </location>
</feature>
<feature type="compositionally biased region" description="Polar residues" evidence="2">
    <location>
        <begin position="226"/>
        <end position="245"/>
    </location>
</feature>
<comment type="caution">
    <text evidence="4">The sequence shown here is derived from an EMBL/GenBank/DDBJ whole genome shotgun (WGS) entry which is preliminary data.</text>
</comment>
<feature type="region of interest" description="Disordered" evidence="2">
    <location>
        <begin position="135"/>
        <end position="187"/>
    </location>
</feature>
<feature type="region of interest" description="Disordered" evidence="2">
    <location>
        <begin position="592"/>
        <end position="612"/>
    </location>
</feature>
<evidence type="ECO:0000259" key="3">
    <source>
        <dbReference type="Pfam" id="PF15456"/>
    </source>
</evidence>
<feature type="compositionally biased region" description="Low complexity" evidence="2">
    <location>
        <begin position="721"/>
        <end position="732"/>
    </location>
</feature>
<feature type="coiled-coil region" evidence="1">
    <location>
        <begin position="486"/>
        <end position="513"/>
    </location>
</feature>
<dbReference type="EMBL" id="MU251269">
    <property type="protein sequence ID" value="KAG9251275.1"/>
    <property type="molecule type" value="Genomic_DNA"/>
</dbReference>
<accession>A0A9P7ZFZ7</accession>
<feature type="region of interest" description="Disordered" evidence="2">
    <location>
        <begin position="276"/>
        <end position="361"/>
    </location>
</feature>
<evidence type="ECO:0000256" key="1">
    <source>
        <dbReference type="SAM" id="Coils"/>
    </source>
</evidence>
<feature type="region of interest" description="Disordered" evidence="2">
    <location>
        <begin position="17"/>
        <end position="62"/>
    </location>
</feature>
<evidence type="ECO:0000256" key="2">
    <source>
        <dbReference type="SAM" id="MobiDB-lite"/>
    </source>
</evidence>
<dbReference type="AlphaFoldDB" id="A0A9P7ZFZ7"/>
<feature type="region of interest" description="Disordered" evidence="2">
    <location>
        <begin position="223"/>
        <end position="252"/>
    </location>
</feature>
<gene>
    <name evidence="4" type="ORF">F5Z01DRAFT_290095</name>
</gene>
<keyword evidence="1" id="KW-0175">Coiled coil</keyword>
<name>A0A9P7ZFZ7_9HYPO</name>
<dbReference type="Proteomes" id="UP000887229">
    <property type="component" value="Unassembled WGS sequence"/>
</dbReference>
<feature type="compositionally biased region" description="Polar residues" evidence="2">
    <location>
        <begin position="276"/>
        <end position="292"/>
    </location>
</feature>
<dbReference type="Pfam" id="PF15456">
    <property type="entry name" value="Uds1"/>
    <property type="match status" value="1"/>
</dbReference>
<organism evidence="4 5">
    <name type="scientific">Emericellopsis atlantica</name>
    <dbReference type="NCBI Taxonomy" id="2614577"/>
    <lineage>
        <taxon>Eukaryota</taxon>
        <taxon>Fungi</taxon>
        <taxon>Dikarya</taxon>
        <taxon>Ascomycota</taxon>
        <taxon>Pezizomycotina</taxon>
        <taxon>Sordariomycetes</taxon>
        <taxon>Hypocreomycetidae</taxon>
        <taxon>Hypocreales</taxon>
        <taxon>Bionectriaceae</taxon>
        <taxon>Emericellopsis</taxon>
    </lineage>
</organism>
<dbReference type="OrthoDB" id="5429395at2759"/>
<protein>
    <submittedName>
        <fullName evidence="4">Up-regulated during septation-domain-containing protein</fullName>
    </submittedName>
</protein>
<keyword evidence="5" id="KW-1185">Reference proteome</keyword>
<feature type="domain" description="Up-regulated during septation protein 1" evidence="3">
    <location>
        <begin position="408"/>
        <end position="521"/>
    </location>
</feature>
<feature type="compositionally biased region" description="Low complexity" evidence="2">
    <location>
        <begin position="164"/>
        <end position="184"/>
    </location>
</feature>
<dbReference type="RefSeq" id="XP_046115199.1">
    <property type="nucleotide sequence ID" value="XM_046258800.1"/>
</dbReference>
<reference evidence="4" key="1">
    <citation type="journal article" date="2021" name="IMA Fungus">
        <title>Genomic characterization of three marine fungi, including Emericellopsis atlantica sp. nov. with signatures of a generalist lifestyle and marine biomass degradation.</title>
        <authorList>
            <person name="Hagestad O.C."/>
            <person name="Hou L."/>
            <person name="Andersen J.H."/>
            <person name="Hansen E.H."/>
            <person name="Altermark B."/>
            <person name="Li C."/>
            <person name="Kuhnert E."/>
            <person name="Cox R.J."/>
            <person name="Crous P.W."/>
            <person name="Spatafora J.W."/>
            <person name="Lail K."/>
            <person name="Amirebrahimi M."/>
            <person name="Lipzen A."/>
            <person name="Pangilinan J."/>
            <person name="Andreopoulos W."/>
            <person name="Hayes R.D."/>
            <person name="Ng V."/>
            <person name="Grigoriev I.V."/>
            <person name="Jackson S.A."/>
            <person name="Sutton T.D.S."/>
            <person name="Dobson A.D.W."/>
            <person name="Rama T."/>
        </authorList>
    </citation>
    <scope>NUCLEOTIDE SEQUENCE</scope>
    <source>
        <strain evidence="4">TS7</strain>
    </source>
</reference>
<feature type="compositionally biased region" description="Pro residues" evidence="2">
    <location>
        <begin position="706"/>
        <end position="716"/>
    </location>
</feature>